<dbReference type="GO" id="GO:0006614">
    <property type="term" value="P:SRP-dependent cotranslational protein targeting to membrane"/>
    <property type="evidence" value="ECO:0007669"/>
    <property type="project" value="TreeGrafter"/>
</dbReference>
<keyword evidence="1" id="KW-0472">Membrane</keyword>
<dbReference type="AlphaFoldDB" id="A0AAW1W1H1"/>
<feature type="transmembrane region" description="Helical" evidence="1">
    <location>
        <begin position="34"/>
        <end position="57"/>
    </location>
</feature>
<dbReference type="GO" id="GO:0006620">
    <property type="term" value="P:post-translational protein targeting to endoplasmic reticulum membrane"/>
    <property type="evidence" value="ECO:0007669"/>
    <property type="project" value="TreeGrafter"/>
</dbReference>
<organism evidence="2 3">
    <name type="scientific">Rubus argutus</name>
    <name type="common">Southern blackberry</name>
    <dbReference type="NCBI Taxonomy" id="59490"/>
    <lineage>
        <taxon>Eukaryota</taxon>
        <taxon>Viridiplantae</taxon>
        <taxon>Streptophyta</taxon>
        <taxon>Embryophyta</taxon>
        <taxon>Tracheophyta</taxon>
        <taxon>Spermatophyta</taxon>
        <taxon>Magnoliopsida</taxon>
        <taxon>eudicotyledons</taxon>
        <taxon>Gunneridae</taxon>
        <taxon>Pentapetalae</taxon>
        <taxon>rosids</taxon>
        <taxon>fabids</taxon>
        <taxon>Rosales</taxon>
        <taxon>Rosaceae</taxon>
        <taxon>Rosoideae</taxon>
        <taxon>Rosoideae incertae sedis</taxon>
        <taxon>Rubus</taxon>
    </lineage>
</organism>
<protein>
    <submittedName>
        <fullName evidence="2">Uncharacterized protein</fullName>
    </submittedName>
</protein>
<dbReference type="GO" id="GO:0031207">
    <property type="term" value="C:Sec62/Sec63 complex"/>
    <property type="evidence" value="ECO:0007669"/>
    <property type="project" value="TreeGrafter"/>
</dbReference>
<keyword evidence="1" id="KW-0812">Transmembrane</keyword>
<dbReference type="GO" id="GO:0003723">
    <property type="term" value="F:RNA binding"/>
    <property type="evidence" value="ECO:0007669"/>
    <property type="project" value="TreeGrafter"/>
</dbReference>
<gene>
    <name evidence="2" type="ORF">M0R45_037784</name>
</gene>
<accession>A0AAW1W1H1</accession>
<name>A0AAW1W1H1_RUBAR</name>
<reference evidence="2 3" key="1">
    <citation type="journal article" date="2023" name="G3 (Bethesda)">
        <title>A chromosome-length genome assembly and annotation of blackberry (Rubus argutus, cv. 'Hillquist').</title>
        <authorList>
            <person name="Bruna T."/>
            <person name="Aryal R."/>
            <person name="Dudchenko O."/>
            <person name="Sargent D.J."/>
            <person name="Mead D."/>
            <person name="Buti M."/>
            <person name="Cavallini A."/>
            <person name="Hytonen T."/>
            <person name="Andres J."/>
            <person name="Pham M."/>
            <person name="Weisz D."/>
            <person name="Mascagni F."/>
            <person name="Usai G."/>
            <person name="Natali L."/>
            <person name="Bassil N."/>
            <person name="Fernandez G.E."/>
            <person name="Lomsadze A."/>
            <person name="Armour M."/>
            <person name="Olukolu B."/>
            <person name="Poorten T."/>
            <person name="Britton C."/>
            <person name="Davik J."/>
            <person name="Ashrafi H."/>
            <person name="Aiden E.L."/>
            <person name="Borodovsky M."/>
            <person name="Worthington M."/>
        </authorList>
    </citation>
    <scope>NUCLEOTIDE SEQUENCE [LARGE SCALE GENOMIC DNA]</scope>
    <source>
        <strain evidence="2">PI 553951</strain>
    </source>
</reference>
<keyword evidence="1" id="KW-1133">Transmembrane helix</keyword>
<evidence type="ECO:0000313" key="2">
    <source>
        <dbReference type="EMBL" id="KAK9913985.1"/>
    </source>
</evidence>
<dbReference type="PANTHER" id="PTHR24075">
    <property type="entry name" value="SEC63 DOMAIN-CONTAINING"/>
    <property type="match status" value="1"/>
</dbReference>
<comment type="caution">
    <text evidence="2">The sequence shown here is derived from an EMBL/GenBank/DDBJ whole genome shotgun (WGS) entry which is preliminary data.</text>
</comment>
<keyword evidence="3" id="KW-1185">Reference proteome</keyword>
<dbReference type="Proteomes" id="UP001457282">
    <property type="component" value="Unassembled WGS sequence"/>
</dbReference>
<dbReference type="GO" id="GO:0008320">
    <property type="term" value="F:protein transmembrane transporter activity"/>
    <property type="evidence" value="ECO:0007669"/>
    <property type="project" value="TreeGrafter"/>
</dbReference>
<evidence type="ECO:0000313" key="3">
    <source>
        <dbReference type="Proteomes" id="UP001457282"/>
    </source>
</evidence>
<sequence>MHRPTIWPSRWQTGMEMGIALPHFLLDTKANGGILLLGIVGVGILLPLVIASCCISLKVGKIYRQLCHAPDVVHLLLFMKPSLAPSKVMGVVIKAAENTEIPVCRTDNESLRKLFMLVRSELNLDL</sequence>
<dbReference type="EMBL" id="JBEDUW010000007">
    <property type="protein sequence ID" value="KAK9913985.1"/>
    <property type="molecule type" value="Genomic_DNA"/>
</dbReference>
<dbReference type="PANTHER" id="PTHR24075:SF0">
    <property type="entry name" value="TRANSLOCATION PROTEIN SEC63 HOMOLOG"/>
    <property type="match status" value="1"/>
</dbReference>
<proteinExistence type="predicted"/>
<evidence type="ECO:0000256" key="1">
    <source>
        <dbReference type="SAM" id="Phobius"/>
    </source>
</evidence>